<dbReference type="GO" id="GO:0035438">
    <property type="term" value="F:cyclic-di-GMP binding"/>
    <property type="evidence" value="ECO:0007669"/>
    <property type="project" value="InterPro"/>
</dbReference>
<proteinExistence type="predicted"/>
<evidence type="ECO:0000313" key="4">
    <source>
        <dbReference type="Proteomes" id="UP000617634"/>
    </source>
</evidence>
<gene>
    <name evidence="3" type="ORF">I5E68_09495</name>
</gene>
<evidence type="ECO:0000313" key="3">
    <source>
        <dbReference type="EMBL" id="MBH0113179.1"/>
    </source>
</evidence>
<protein>
    <submittedName>
        <fullName evidence="3">PilZ domain-containing protein</fullName>
    </submittedName>
</protein>
<evidence type="ECO:0000259" key="2">
    <source>
        <dbReference type="Pfam" id="PF07238"/>
    </source>
</evidence>
<organism evidence="3 4">
    <name type="scientific">Novosphingobium aureum</name>
    <dbReference type="NCBI Taxonomy" id="2792964"/>
    <lineage>
        <taxon>Bacteria</taxon>
        <taxon>Pseudomonadati</taxon>
        <taxon>Pseudomonadota</taxon>
        <taxon>Alphaproteobacteria</taxon>
        <taxon>Sphingomonadales</taxon>
        <taxon>Sphingomonadaceae</taxon>
        <taxon>Novosphingobium</taxon>
    </lineage>
</organism>
<sequence>MQQGTLPVRETNADARSEGHGASRAALSLLCEVRQGSRPWKTARLEDLSPGGFRIAWLPDASTAMPLRIRIPGLQMLSARICWARDNAIGCEFAEPLHVAVFEHIVMRAGA</sequence>
<dbReference type="EMBL" id="JADZGI010000001">
    <property type="protein sequence ID" value="MBH0113179.1"/>
    <property type="molecule type" value="Genomic_DNA"/>
</dbReference>
<dbReference type="InterPro" id="IPR009875">
    <property type="entry name" value="PilZ_domain"/>
</dbReference>
<dbReference type="RefSeq" id="WP_197163210.1">
    <property type="nucleotide sequence ID" value="NZ_JADZGI010000001.1"/>
</dbReference>
<keyword evidence="4" id="KW-1185">Reference proteome</keyword>
<dbReference type="AlphaFoldDB" id="A0A931HCB7"/>
<name>A0A931HCB7_9SPHN</name>
<feature type="compositionally biased region" description="Basic and acidic residues" evidence="1">
    <location>
        <begin position="11"/>
        <end position="21"/>
    </location>
</feature>
<reference evidence="3" key="1">
    <citation type="submission" date="2020-11" db="EMBL/GenBank/DDBJ databases">
        <title>Novosphingobium aureum sp. nov., a marine bacterium isolated from sediment of a salt flat.</title>
        <authorList>
            <person name="Yoo Y."/>
            <person name="Kim J.-J."/>
        </authorList>
    </citation>
    <scope>NUCLEOTIDE SEQUENCE</scope>
    <source>
        <strain evidence="3">YJ-S2-02</strain>
    </source>
</reference>
<accession>A0A931HCB7</accession>
<dbReference type="SUPFAM" id="SSF141371">
    <property type="entry name" value="PilZ domain-like"/>
    <property type="match status" value="1"/>
</dbReference>
<evidence type="ECO:0000256" key="1">
    <source>
        <dbReference type="SAM" id="MobiDB-lite"/>
    </source>
</evidence>
<dbReference type="Pfam" id="PF07238">
    <property type="entry name" value="PilZ"/>
    <property type="match status" value="1"/>
</dbReference>
<comment type="caution">
    <text evidence="3">The sequence shown here is derived from an EMBL/GenBank/DDBJ whole genome shotgun (WGS) entry which is preliminary data.</text>
</comment>
<feature type="domain" description="PilZ" evidence="2">
    <location>
        <begin position="23"/>
        <end position="105"/>
    </location>
</feature>
<dbReference type="Proteomes" id="UP000617634">
    <property type="component" value="Unassembled WGS sequence"/>
</dbReference>
<feature type="region of interest" description="Disordered" evidence="1">
    <location>
        <begin position="1"/>
        <end position="21"/>
    </location>
</feature>